<dbReference type="PROSITE" id="PS50102">
    <property type="entry name" value="RRM"/>
    <property type="match status" value="2"/>
</dbReference>
<proteinExistence type="predicted"/>
<dbReference type="GO" id="GO:0009535">
    <property type="term" value="C:chloroplast thylakoid membrane"/>
    <property type="evidence" value="ECO:0007669"/>
    <property type="project" value="TreeGrafter"/>
</dbReference>
<dbReference type="Pfam" id="PF00076">
    <property type="entry name" value="RRM_1"/>
    <property type="match status" value="2"/>
</dbReference>
<protein>
    <recommendedName>
        <fullName evidence="3">RRM domain-containing protein</fullName>
    </recommendedName>
</protein>
<dbReference type="InterPro" id="IPR012677">
    <property type="entry name" value="Nucleotide-bd_a/b_plait_sf"/>
</dbReference>
<gene>
    <name evidence="4" type="ORF">C5167_047423</name>
</gene>
<name>A0A4Y7LJI6_PAPSO</name>
<feature type="domain" description="RRM" evidence="3">
    <location>
        <begin position="235"/>
        <end position="313"/>
    </location>
</feature>
<keyword evidence="5" id="KW-1185">Reference proteome</keyword>
<dbReference type="SMART" id="SM00360">
    <property type="entry name" value="RRM"/>
    <property type="match status" value="2"/>
</dbReference>
<evidence type="ECO:0000256" key="1">
    <source>
        <dbReference type="ARBA" id="ARBA00022884"/>
    </source>
</evidence>
<dbReference type="AlphaFoldDB" id="A0A4Y7LJI6"/>
<dbReference type="PANTHER" id="PTHR48025:SF7">
    <property type="entry name" value="RNA-BINDING (RRM_RBD_RNP MOTIFS) FAMILY PROTEIN"/>
    <property type="match status" value="1"/>
</dbReference>
<evidence type="ECO:0000313" key="4">
    <source>
        <dbReference type="EMBL" id="RZC84638.1"/>
    </source>
</evidence>
<dbReference type="STRING" id="3469.A0A4Y7LJI6"/>
<dbReference type="EMBL" id="CM010725">
    <property type="protein sequence ID" value="RZC84638.1"/>
    <property type="molecule type" value="Genomic_DNA"/>
</dbReference>
<evidence type="ECO:0000313" key="5">
    <source>
        <dbReference type="Proteomes" id="UP000316621"/>
    </source>
</evidence>
<dbReference type="InterPro" id="IPR050502">
    <property type="entry name" value="Euk_RNA-bind_prot"/>
</dbReference>
<sequence length="323" mass="34872">MANTAAAAVAGSLLIFKTTTTTTKNTSSYPSPKNRTILTSLSSSTRPSSSSSLLHNPYAAILFSSSPINNTVDILPIANKFRNFRVLASEVTSTATTTEEEVGKDGDQSATATLSQLAKVEGTIVQRPPFELYVCNLPRSVGDSELTEMFKPYGPIQSIEVARNAETGISKGWSYVVMSSLAEAKAAIMALDGSDVDGREMRVKFSNAMVVKRVLEAAKKKKKNNSTVMIFETPHKIYVGNLAWSVKPEELKIHFGQFGTVVSTRVLYDRKAGKNRVYAFLSFSTASECETAIAGANGTELQGRKMTVRQVVKPSTSSDSSEP</sequence>
<dbReference type="Gramene" id="RZC84638">
    <property type="protein sequence ID" value="RZC84638"/>
    <property type="gene ID" value="C5167_047423"/>
</dbReference>
<dbReference type="GO" id="GO:0003729">
    <property type="term" value="F:mRNA binding"/>
    <property type="evidence" value="ECO:0007669"/>
    <property type="project" value="EnsemblPlants"/>
</dbReference>
<dbReference type="GO" id="GO:1901259">
    <property type="term" value="P:chloroplast rRNA processing"/>
    <property type="evidence" value="ECO:0007669"/>
    <property type="project" value="TreeGrafter"/>
</dbReference>
<dbReference type="OrthoDB" id="439808at2759"/>
<dbReference type="PANTHER" id="PTHR48025">
    <property type="entry name" value="OS02G0815200 PROTEIN"/>
    <property type="match status" value="1"/>
</dbReference>
<organism evidence="4 5">
    <name type="scientific">Papaver somniferum</name>
    <name type="common">Opium poppy</name>
    <dbReference type="NCBI Taxonomy" id="3469"/>
    <lineage>
        <taxon>Eukaryota</taxon>
        <taxon>Viridiplantae</taxon>
        <taxon>Streptophyta</taxon>
        <taxon>Embryophyta</taxon>
        <taxon>Tracheophyta</taxon>
        <taxon>Spermatophyta</taxon>
        <taxon>Magnoliopsida</taxon>
        <taxon>Ranunculales</taxon>
        <taxon>Papaveraceae</taxon>
        <taxon>Papaveroideae</taxon>
        <taxon>Papaver</taxon>
    </lineage>
</organism>
<dbReference type="SUPFAM" id="SSF54928">
    <property type="entry name" value="RNA-binding domain, RBD"/>
    <property type="match status" value="2"/>
</dbReference>
<reference evidence="4 5" key="1">
    <citation type="journal article" date="2018" name="Science">
        <title>The opium poppy genome and morphinan production.</title>
        <authorList>
            <person name="Guo L."/>
            <person name="Winzer T."/>
            <person name="Yang X."/>
            <person name="Li Y."/>
            <person name="Ning Z."/>
            <person name="He Z."/>
            <person name="Teodor R."/>
            <person name="Lu Y."/>
            <person name="Bowser T.A."/>
            <person name="Graham I.A."/>
            <person name="Ye K."/>
        </authorList>
    </citation>
    <scope>NUCLEOTIDE SEQUENCE [LARGE SCALE GENOMIC DNA]</scope>
    <source>
        <strain evidence="5">cv. HN1</strain>
        <tissue evidence="4">Leaves</tissue>
    </source>
</reference>
<dbReference type="OMA" id="HARHGIS"/>
<keyword evidence="1 2" id="KW-0694">RNA-binding</keyword>
<feature type="domain" description="RRM" evidence="3">
    <location>
        <begin position="130"/>
        <end position="208"/>
    </location>
</feature>
<accession>A0A4Y7LJI6</accession>
<dbReference type="Gene3D" id="3.30.70.330">
    <property type="match status" value="2"/>
</dbReference>
<dbReference type="InterPro" id="IPR035979">
    <property type="entry name" value="RBD_domain_sf"/>
</dbReference>
<evidence type="ECO:0000259" key="3">
    <source>
        <dbReference type="PROSITE" id="PS50102"/>
    </source>
</evidence>
<dbReference type="InterPro" id="IPR000504">
    <property type="entry name" value="RRM_dom"/>
</dbReference>
<evidence type="ECO:0000256" key="2">
    <source>
        <dbReference type="PROSITE-ProRule" id="PRU00176"/>
    </source>
</evidence>
<dbReference type="Proteomes" id="UP000316621">
    <property type="component" value="Chromosome 11"/>
</dbReference>